<dbReference type="PANTHER" id="PTHR24102">
    <property type="entry name" value="PHD FINGER PROTEIN"/>
    <property type="match status" value="1"/>
</dbReference>
<dbReference type="EMBL" id="HBGY01032852">
    <property type="protein sequence ID" value="CAD9612785.1"/>
    <property type="molecule type" value="Transcribed_RNA"/>
</dbReference>
<reference evidence="6" key="1">
    <citation type="submission" date="2021-01" db="EMBL/GenBank/DDBJ databases">
        <authorList>
            <person name="Corre E."/>
            <person name="Pelletier E."/>
            <person name="Niang G."/>
            <person name="Scheremetjew M."/>
            <person name="Finn R."/>
            <person name="Kale V."/>
            <person name="Holt S."/>
            <person name="Cochrane G."/>
            <person name="Meng A."/>
            <person name="Brown T."/>
            <person name="Cohen L."/>
        </authorList>
    </citation>
    <scope>NUCLEOTIDE SEQUENCE</scope>
    <source>
        <strain evidence="6">B650</strain>
    </source>
</reference>
<keyword evidence="3" id="KW-0862">Zinc</keyword>
<accession>A0A7S2LR92</accession>
<sequence length="328" mass="37286">MELNLDTNSQYFGFTYLGKPDPALTTPNKPRITISLSAAHSQPRPTPLCNGMLSPSSAKKTVTYPKKSSEVGPNHQVSKFPAVGSKWKDGGGNVMYEKVWDSKLAETSKEDAYGFLESLPGNKKEMGMRALHKLDYHTRDAETFTNDLMSWYRKEWTRKEKEKFNITIWNTRKNFREITKATGRSYSDCLVYYLSVYKKTHDYQQLKKLRVAEREKFKAEYGVDETCEVCDEGGQLIVCEICERGYHLKCLNPPLSSIPAGAWFCPRCLSKRITDLKRDILGNIAEVKEPLTKKAKTEGAVESCKAPPSWKKATTDFAERLCKVSSMQ</sequence>
<dbReference type="PROSITE" id="PS50016">
    <property type="entry name" value="ZF_PHD_2"/>
    <property type="match status" value="1"/>
</dbReference>
<evidence type="ECO:0000256" key="3">
    <source>
        <dbReference type="ARBA" id="ARBA00022833"/>
    </source>
</evidence>
<dbReference type="Pfam" id="PF00628">
    <property type="entry name" value="PHD"/>
    <property type="match status" value="1"/>
</dbReference>
<dbReference type="InterPro" id="IPR011011">
    <property type="entry name" value="Znf_FYVE_PHD"/>
</dbReference>
<dbReference type="SUPFAM" id="SSF57903">
    <property type="entry name" value="FYVE/PHD zinc finger"/>
    <property type="match status" value="1"/>
</dbReference>
<dbReference type="InterPro" id="IPR013083">
    <property type="entry name" value="Znf_RING/FYVE/PHD"/>
</dbReference>
<dbReference type="GO" id="GO:0008270">
    <property type="term" value="F:zinc ion binding"/>
    <property type="evidence" value="ECO:0007669"/>
    <property type="project" value="UniProtKB-KW"/>
</dbReference>
<name>A0A7S2LR92_9STRA</name>
<dbReference type="PANTHER" id="PTHR24102:SF28">
    <property type="entry name" value="PHD-TYPE DOMAIN-CONTAINING PROTEIN"/>
    <property type="match status" value="1"/>
</dbReference>
<organism evidence="6">
    <name type="scientific">Leptocylindrus danicus</name>
    <dbReference type="NCBI Taxonomy" id="163516"/>
    <lineage>
        <taxon>Eukaryota</taxon>
        <taxon>Sar</taxon>
        <taxon>Stramenopiles</taxon>
        <taxon>Ochrophyta</taxon>
        <taxon>Bacillariophyta</taxon>
        <taxon>Coscinodiscophyceae</taxon>
        <taxon>Chaetocerotophycidae</taxon>
        <taxon>Leptocylindrales</taxon>
        <taxon>Leptocylindraceae</taxon>
        <taxon>Leptocylindrus</taxon>
    </lineage>
</organism>
<dbReference type="InterPro" id="IPR019786">
    <property type="entry name" value="Zinc_finger_PHD-type_CS"/>
</dbReference>
<feature type="domain" description="PHD-type" evidence="5">
    <location>
        <begin position="224"/>
        <end position="271"/>
    </location>
</feature>
<proteinExistence type="predicted"/>
<dbReference type="Gene3D" id="3.30.40.10">
    <property type="entry name" value="Zinc/RING finger domain, C3HC4 (zinc finger)"/>
    <property type="match status" value="1"/>
</dbReference>
<evidence type="ECO:0000256" key="4">
    <source>
        <dbReference type="PROSITE-ProRule" id="PRU00146"/>
    </source>
</evidence>
<protein>
    <recommendedName>
        <fullName evidence="5">PHD-type domain-containing protein</fullName>
    </recommendedName>
</protein>
<dbReference type="InterPro" id="IPR019787">
    <property type="entry name" value="Znf_PHD-finger"/>
</dbReference>
<dbReference type="Gene3D" id="1.10.10.60">
    <property type="entry name" value="Homeodomain-like"/>
    <property type="match status" value="1"/>
</dbReference>
<gene>
    <name evidence="6" type="ORF">LDAN0321_LOCUS20573</name>
</gene>
<dbReference type="InterPro" id="IPR001965">
    <property type="entry name" value="Znf_PHD"/>
</dbReference>
<dbReference type="CDD" id="cd15532">
    <property type="entry name" value="PHD2_CHD_II"/>
    <property type="match status" value="1"/>
</dbReference>
<keyword evidence="1" id="KW-0479">Metal-binding</keyword>
<dbReference type="SMART" id="SM00249">
    <property type="entry name" value="PHD"/>
    <property type="match status" value="1"/>
</dbReference>
<dbReference type="AlphaFoldDB" id="A0A7S2LR92"/>
<keyword evidence="2 4" id="KW-0863">Zinc-finger</keyword>
<dbReference type="PROSITE" id="PS01359">
    <property type="entry name" value="ZF_PHD_1"/>
    <property type="match status" value="1"/>
</dbReference>
<evidence type="ECO:0000313" key="6">
    <source>
        <dbReference type="EMBL" id="CAD9612785.1"/>
    </source>
</evidence>
<evidence type="ECO:0000256" key="2">
    <source>
        <dbReference type="ARBA" id="ARBA00022771"/>
    </source>
</evidence>
<evidence type="ECO:0000256" key="1">
    <source>
        <dbReference type="ARBA" id="ARBA00022723"/>
    </source>
</evidence>
<evidence type="ECO:0000259" key="5">
    <source>
        <dbReference type="PROSITE" id="PS50016"/>
    </source>
</evidence>